<dbReference type="EMBL" id="JABWRE020000001">
    <property type="protein sequence ID" value="MBV4537589.1"/>
    <property type="molecule type" value="Genomic_DNA"/>
</dbReference>
<feature type="transmembrane region" description="Helical" evidence="8">
    <location>
        <begin position="29"/>
        <end position="50"/>
    </location>
</feature>
<name>A0A923G0I3_9PSED</name>
<evidence type="ECO:0000256" key="4">
    <source>
        <dbReference type="ARBA" id="ARBA00022692"/>
    </source>
</evidence>
<evidence type="ECO:0000256" key="3">
    <source>
        <dbReference type="ARBA" id="ARBA00022519"/>
    </source>
</evidence>
<evidence type="ECO:0000313" key="11">
    <source>
        <dbReference type="EMBL" id="MFK5734415.1"/>
    </source>
</evidence>
<keyword evidence="6 8" id="KW-1133">Transmembrane helix</keyword>
<keyword evidence="7 8" id="KW-0472">Membrane</keyword>
<dbReference type="Proteomes" id="UP000599879">
    <property type="component" value="Unassembled WGS sequence"/>
</dbReference>
<reference evidence="10" key="4">
    <citation type="submission" date="2021-06" db="EMBL/GenBank/DDBJ databases">
        <title>Updating the genus Pseudomonas: Description of 43 new species and partition of the Pseudomonas putida group.</title>
        <authorList>
            <person name="Girard L."/>
            <person name="Lood C."/>
            <person name="Vandamme P."/>
            <person name="Rokni-Zadeh H."/>
            <person name="Van Noort V."/>
            <person name="Hofte M."/>
            <person name="Lavigne R."/>
            <person name="De Mot R."/>
        </authorList>
    </citation>
    <scope>NUCLEOTIDE SEQUENCE</scope>
    <source>
        <strain evidence="10">SWRI10</strain>
    </source>
</reference>
<dbReference type="EMBL" id="JABWRE010000015">
    <property type="protein sequence ID" value="MBC3442697.1"/>
    <property type="molecule type" value="Genomic_DNA"/>
</dbReference>
<accession>A0A923G0I3</accession>
<evidence type="ECO:0000256" key="5">
    <source>
        <dbReference type="ARBA" id="ARBA00022967"/>
    </source>
</evidence>
<comment type="subcellular location">
    <subcellularLocation>
        <location evidence="1">Endomembrane system</location>
        <topology evidence="1">Multi-pass membrane protein</topology>
    </subcellularLocation>
</comment>
<dbReference type="Pfam" id="PF02508">
    <property type="entry name" value="Rnf-Nqr"/>
    <property type="match status" value="1"/>
</dbReference>
<reference evidence="11" key="5">
    <citation type="submission" date="2021-07" db="EMBL/GenBank/DDBJ databases">
        <authorList>
            <person name="Wevar Oller A.L."/>
            <person name="Talano M.A."/>
            <person name="Torres Tejerizo G.A."/>
            <person name="Agostini E."/>
        </authorList>
    </citation>
    <scope>NUCLEOTIDE SEQUENCE</scope>
    <source>
        <strain evidence="11">AW4</strain>
    </source>
</reference>
<keyword evidence="5" id="KW-1278">Translocase</keyword>
<proteinExistence type="predicted"/>
<dbReference type="EMBL" id="JAHWXS010000012">
    <property type="protein sequence ID" value="MFK5734415.1"/>
    <property type="molecule type" value="Genomic_DNA"/>
</dbReference>
<dbReference type="PANTHER" id="PTHR30335">
    <property type="entry name" value="INTEGRAL MEMBRANE PROTEIN OF SOXR-REDUCING COMPLEX"/>
    <property type="match status" value="1"/>
</dbReference>
<dbReference type="Proteomes" id="UP001621534">
    <property type="component" value="Unassembled WGS sequence"/>
</dbReference>
<dbReference type="AlphaFoldDB" id="A0A923G0I3"/>
<evidence type="ECO:0000313" key="10">
    <source>
        <dbReference type="EMBL" id="MBV4537589.1"/>
    </source>
</evidence>
<reference evidence="11 12" key="1">
    <citation type="journal article" date="2012" name="Plant Soil">
        <title>Screening of plant growth-promoting traits in arsenic-resistant bacteria isolated from the rhizosphere of soybean plants from Argentinean agricultural soil.</title>
        <authorList>
            <person name="Wevar Oller A.L."/>
            <person name="Talano M.A."/>
            <person name="Agostini E."/>
        </authorList>
    </citation>
    <scope>NUCLEOTIDE SEQUENCE [LARGE SCALE GENOMIC DNA]</scope>
    <source>
        <strain evidence="11 12">AW4</strain>
    </source>
</reference>
<sequence length="182" mass="19635">MSDYVLVLVSAALINHLFLHKGAASRLQVHAFGLSSAVLILLGLLGAKLLESLIFTPLQIQNLELLALLPLLASIAWGWPTLLARLRPAWPIAEMRPALLVNVTPLGLALQLSAERSDWVTTLGWGLTGGLGFWLALALFDDLRQRCQHEDVPVTLRGLPIELLAAGVMAMAFSGLNGLFTT</sequence>
<reference evidence="9" key="3">
    <citation type="submission" date="2020-07" db="EMBL/GenBank/DDBJ databases">
        <authorList>
            <person name="Lood C."/>
            <person name="Girard L."/>
        </authorList>
    </citation>
    <scope>NUCLEOTIDE SEQUENCE</scope>
    <source>
        <strain evidence="9">SWRI10</strain>
    </source>
</reference>
<dbReference type="PIRSF" id="PIRSF006102">
    <property type="entry name" value="NQR_DE"/>
    <property type="match status" value="1"/>
</dbReference>
<gene>
    <name evidence="10" type="ORF">HU737_016600</name>
    <name evidence="9" type="ORF">HU737_18570</name>
    <name evidence="11" type="ORF">KW869_12810</name>
</gene>
<dbReference type="GO" id="GO:0005886">
    <property type="term" value="C:plasma membrane"/>
    <property type="evidence" value="ECO:0007669"/>
    <property type="project" value="TreeGrafter"/>
</dbReference>
<evidence type="ECO:0000256" key="8">
    <source>
        <dbReference type="SAM" id="Phobius"/>
    </source>
</evidence>
<protein>
    <submittedName>
        <fullName evidence="9">Electron transporter RnfA</fullName>
    </submittedName>
</protein>
<feature type="transmembrane region" description="Helical" evidence="8">
    <location>
        <begin position="62"/>
        <end position="80"/>
    </location>
</feature>
<dbReference type="RefSeq" id="WP_186556218.1">
    <property type="nucleotide sequence ID" value="NZ_JABWRE020000001.1"/>
</dbReference>
<keyword evidence="4 8" id="KW-0812">Transmembrane</keyword>
<feature type="transmembrane region" description="Helical" evidence="8">
    <location>
        <begin position="119"/>
        <end position="140"/>
    </location>
</feature>
<keyword evidence="3" id="KW-1003">Cell membrane</keyword>
<dbReference type="PANTHER" id="PTHR30335:SF0">
    <property type="entry name" value="ION-TRANSLOCATING OXIDOREDUCTASE COMPLEX SUBUNIT A"/>
    <property type="match status" value="1"/>
</dbReference>
<keyword evidence="12" id="KW-1185">Reference proteome</keyword>
<evidence type="ECO:0000256" key="1">
    <source>
        <dbReference type="ARBA" id="ARBA00004127"/>
    </source>
</evidence>
<evidence type="ECO:0000313" key="12">
    <source>
        <dbReference type="Proteomes" id="UP001621534"/>
    </source>
</evidence>
<reference evidence="9" key="2">
    <citation type="journal article" date="2020" name="Microorganisms">
        <title>Reliable Identification of Environmental Pseudomonas Isolates Using the rpoD Gene.</title>
        <authorList>
            <consortium name="The Broad Institute Genome Sequencing Platform"/>
            <person name="Girard L."/>
            <person name="Lood C."/>
            <person name="Rokni-Zadeh H."/>
            <person name="van Noort V."/>
            <person name="Lavigne R."/>
            <person name="De Mot R."/>
        </authorList>
    </citation>
    <scope>NUCLEOTIDE SEQUENCE</scope>
    <source>
        <strain evidence="9">SWRI10</strain>
    </source>
</reference>
<evidence type="ECO:0000256" key="7">
    <source>
        <dbReference type="ARBA" id="ARBA00023136"/>
    </source>
</evidence>
<comment type="caution">
    <text evidence="9">The sequence shown here is derived from an EMBL/GenBank/DDBJ whole genome shotgun (WGS) entry which is preliminary data.</text>
</comment>
<evidence type="ECO:0000256" key="2">
    <source>
        <dbReference type="ARBA" id="ARBA00022448"/>
    </source>
</evidence>
<evidence type="ECO:0000256" key="6">
    <source>
        <dbReference type="ARBA" id="ARBA00022989"/>
    </source>
</evidence>
<dbReference type="InterPro" id="IPR050133">
    <property type="entry name" value="NqrDE/RnfAE_oxidrdctase"/>
</dbReference>
<keyword evidence="3" id="KW-0997">Cell inner membrane</keyword>
<evidence type="ECO:0000313" key="9">
    <source>
        <dbReference type="EMBL" id="MBC3442697.1"/>
    </source>
</evidence>
<dbReference type="InterPro" id="IPR003667">
    <property type="entry name" value="NqrDE/RnfAE"/>
</dbReference>
<keyword evidence="2" id="KW-0813">Transport</keyword>
<organism evidence="9">
    <name type="scientific">Pseudomonas urmiensis</name>
    <dbReference type="NCBI Taxonomy" id="2745493"/>
    <lineage>
        <taxon>Bacteria</taxon>
        <taxon>Pseudomonadati</taxon>
        <taxon>Pseudomonadota</taxon>
        <taxon>Gammaproteobacteria</taxon>
        <taxon>Pseudomonadales</taxon>
        <taxon>Pseudomonadaceae</taxon>
        <taxon>Pseudomonas</taxon>
    </lineage>
</organism>
<dbReference type="GO" id="GO:0012505">
    <property type="term" value="C:endomembrane system"/>
    <property type="evidence" value="ECO:0007669"/>
    <property type="project" value="UniProtKB-SubCell"/>
</dbReference>
<feature type="transmembrane region" description="Helical" evidence="8">
    <location>
        <begin position="161"/>
        <end position="180"/>
    </location>
</feature>